<evidence type="ECO:0000313" key="3">
    <source>
        <dbReference type="EMBL" id="KAF3331931.1"/>
    </source>
</evidence>
<gene>
    <name evidence="3" type="ORF">FCM35_KLT03337</name>
</gene>
<feature type="region of interest" description="Disordered" evidence="1">
    <location>
        <begin position="156"/>
        <end position="188"/>
    </location>
</feature>
<keyword evidence="4" id="KW-1185">Reference proteome</keyword>
<dbReference type="PANTHER" id="PTHR15000:SF1">
    <property type="entry name" value="ERYTHROID DIFFERENTIATION-RELATED FACTOR 1"/>
    <property type="match status" value="1"/>
</dbReference>
<dbReference type="Pfam" id="PF23788">
    <property type="entry name" value="EDRF1_N"/>
    <property type="match status" value="2"/>
</dbReference>
<evidence type="ECO:0000259" key="2">
    <source>
        <dbReference type="Pfam" id="PF23788"/>
    </source>
</evidence>
<feature type="domain" description="EDRF1 N-terminal" evidence="2">
    <location>
        <begin position="270"/>
        <end position="513"/>
    </location>
</feature>
<dbReference type="PANTHER" id="PTHR15000">
    <property type="entry name" value="ERYTHROID DIFFERENTIATION-RELATED FACTOR 1"/>
    <property type="match status" value="1"/>
</dbReference>
<reference evidence="3" key="1">
    <citation type="submission" date="2020-01" db="EMBL/GenBank/DDBJ databases">
        <title>Genome sequence of Kobresia littledalei, the first chromosome-level genome in the family Cyperaceae.</title>
        <authorList>
            <person name="Qu G."/>
        </authorList>
    </citation>
    <scope>NUCLEOTIDE SEQUENCE</scope>
    <source>
        <strain evidence="3">C.B.Clarke</strain>
        <tissue evidence="3">Leaf</tissue>
    </source>
</reference>
<dbReference type="GO" id="GO:0045893">
    <property type="term" value="P:positive regulation of DNA-templated transcription"/>
    <property type="evidence" value="ECO:0007669"/>
    <property type="project" value="TreeGrafter"/>
</dbReference>
<dbReference type="InterPro" id="IPR056582">
    <property type="entry name" value="EDRF1_N"/>
</dbReference>
<name>A0A833VB51_9POAL</name>
<dbReference type="Proteomes" id="UP000623129">
    <property type="component" value="Unassembled WGS sequence"/>
</dbReference>
<evidence type="ECO:0000256" key="1">
    <source>
        <dbReference type="SAM" id="MobiDB-lite"/>
    </source>
</evidence>
<dbReference type="OrthoDB" id="419432at2759"/>
<feature type="compositionally biased region" description="Polar residues" evidence="1">
    <location>
        <begin position="172"/>
        <end position="188"/>
    </location>
</feature>
<feature type="region of interest" description="Disordered" evidence="1">
    <location>
        <begin position="204"/>
        <end position="270"/>
    </location>
</feature>
<organism evidence="3 4">
    <name type="scientific">Carex littledalei</name>
    <dbReference type="NCBI Taxonomy" id="544730"/>
    <lineage>
        <taxon>Eukaryota</taxon>
        <taxon>Viridiplantae</taxon>
        <taxon>Streptophyta</taxon>
        <taxon>Embryophyta</taxon>
        <taxon>Tracheophyta</taxon>
        <taxon>Spermatophyta</taxon>
        <taxon>Magnoliopsida</taxon>
        <taxon>Liliopsida</taxon>
        <taxon>Poales</taxon>
        <taxon>Cyperaceae</taxon>
        <taxon>Cyperoideae</taxon>
        <taxon>Cariceae</taxon>
        <taxon>Carex</taxon>
        <taxon>Carex subgen. Euthyceras</taxon>
    </lineage>
</organism>
<feature type="region of interest" description="Disordered" evidence="1">
    <location>
        <begin position="1248"/>
        <end position="1267"/>
    </location>
</feature>
<feature type="domain" description="EDRF1 N-terminal" evidence="2">
    <location>
        <begin position="114"/>
        <end position="157"/>
    </location>
</feature>
<feature type="compositionally biased region" description="Low complexity" evidence="1">
    <location>
        <begin position="1248"/>
        <end position="1265"/>
    </location>
</feature>
<feature type="compositionally biased region" description="Basic and acidic residues" evidence="1">
    <location>
        <begin position="236"/>
        <end position="251"/>
    </location>
</feature>
<dbReference type="Gene3D" id="1.25.40.10">
    <property type="entry name" value="Tetratricopeptide repeat domain"/>
    <property type="match status" value="1"/>
</dbReference>
<proteinExistence type="predicted"/>
<accession>A0A833VB51</accession>
<evidence type="ECO:0000313" key="4">
    <source>
        <dbReference type="Proteomes" id="UP000623129"/>
    </source>
</evidence>
<protein>
    <submittedName>
        <fullName evidence="3">Erythroid differentiation-related factor 1</fullName>
    </submittedName>
</protein>
<dbReference type="InterPro" id="IPR011990">
    <property type="entry name" value="TPR-like_helical_dom_sf"/>
</dbReference>
<dbReference type="EMBL" id="SWLB01000012">
    <property type="protein sequence ID" value="KAF3331931.1"/>
    <property type="molecule type" value="Genomic_DNA"/>
</dbReference>
<sequence>MEGSGKLQCVGRLEIAEPKPVGSEFLCGTIPIPTYSAFPLSDSALFPSPSHTIGAPRYQMLPIQTDLNTLPVLSNLPEKHIPSSAKNSEGFYYESGPVSQNLSRKCESLAVLGITEYGDEIDVVASTDILKQIFKIPYSKAKLSIAVHRIGDTLILNTGPDVEGEEKKYRRPTSQPQPQHQSKASSSDPSIFLNFAMHSVRMEACDCPPGHEPIQSDKSEPPTPPSTILPGSSFGQRDRGLYWSKGKERGQGSKRRVKHTSQVGEKARGQVQESENIKRVGNNDFMRILMWQFHNFRMLLGSDLLIFSNEKYVAVSLHLWDISRQVTPLHWLDAWLDNLMASVPELAICYHRNGVVQGYELLKTDDIFLLKGVSEDGIPAFNPQVVQQNGLAVLRFLLDNCKEDPGAYWLYKGAGEDVIQLFDLSTMPKGRSSEDHHSACPSLPSLINKGRRETLFSLGTLLYRVAHRLSLSKARENSVKCARFFKKCLDFLSEQDHLVIRAYAHEEFARLILRCYEELELNSESLLLESGATVIDLEEEGNSEFTIEMLEAAIEDSSQLPKISSNETSVASVSENEVSVESLELCPIGDSSHTVTETVPDPISSKLAAIHHISQAIKSLSWKRQLQTEDDFNEFSENFGKSKMCEKSSFSICSCGDPDCIEICDIREWLPKSKVDLKLWKLVLLLGESYLALGEVYKDNGQLHRALKVVEVASLVYGSMPNSLEDSEFISSISDNGSVSETNSPKLFWTKTWMLVGDVYAEYYRLRGNEVRVKREKIYVSNEVVEEVKRLKKKLGKDRQNCGTCSLINCSCESDRANSGSSASSSTSADAGTKFSKRKSKKSLSKGAQTSACVTCETTEVQRHDVKEPESEKIEDSTKVKNGGIFKFLEGPKFGDVEFNLKSAIQCYEEALKATSEILADEVQSVKKKMGWACNELGRYKLEKGDLIGAEREFSHAIKTFQEALDHKNVILINCNLGHGRRALAEDLVSKMGEFKNLNALKNVYLNAFNRAKSEYLLSLEYYTAAKRELAHLTGGTENEQLISEALTQYAHTYLRLGMLLAKESFSSDSHEIKRENNKEILASDAFRESLSTYELLGTTRKQEAAFCYYQLGCYHRDICLKFVELEAREGKRNMSENKSRQRVKWYGSLAEKNYYKAADFYGPKSHPSMYLNILMELSALSCSLSSTFHLSSNLEAALMHLLEGRHVVEERDDNLCNLDLDIKLNFWRQLQSLLKAMLSASMLGPTKASQSGSGSGSAPSSPASNRVLDSSKLKEMYRMSLKSTSLGQLHAMYKYWVS</sequence>
<comment type="caution">
    <text evidence="3">The sequence shown here is derived from an EMBL/GenBank/DDBJ whole genome shotgun (WGS) entry which is preliminary data.</text>
</comment>